<feature type="domain" description="Flavodoxin-like" evidence="1">
    <location>
        <begin position="7"/>
        <end position="150"/>
    </location>
</feature>
<dbReference type="Gene3D" id="3.40.50.360">
    <property type="match status" value="1"/>
</dbReference>
<dbReference type="PANTHER" id="PTHR38030:SF2">
    <property type="entry name" value="PROTOPORPHYRINOGEN IX DEHYDROGENASE [QUINONE]"/>
    <property type="match status" value="1"/>
</dbReference>
<dbReference type="InterPro" id="IPR008254">
    <property type="entry name" value="Flavodoxin/NO_synth"/>
</dbReference>
<dbReference type="InterPro" id="IPR029039">
    <property type="entry name" value="Flavoprotein-like_sf"/>
</dbReference>
<keyword evidence="3" id="KW-1185">Reference proteome</keyword>
<dbReference type="STRING" id="679926.Mpet_1916"/>
<accession>E1RIS5</accession>
<reference evidence="2 3" key="1">
    <citation type="journal article" date="2010" name="Stand. Genomic Sci.">
        <title>Complete genome sequence of Methanoplanus petrolearius type strain (SEBR 4847).</title>
        <authorList>
            <person name="Brambilla E."/>
            <person name="Djao O.D."/>
            <person name="Daligault H."/>
            <person name="Lapidus A."/>
            <person name="Lucas S."/>
            <person name="Hammon N."/>
            <person name="Nolan M."/>
            <person name="Tice H."/>
            <person name="Cheng J.F."/>
            <person name="Han C."/>
            <person name="Tapia R."/>
            <person name="Goodwin L."/>
            <person name="Pitluck S."/>
            <person name="Liolios K."/>
            <person name="Ivanova N."/>
            <person name="Mavromatis K."/>
            <person name="Mikhailova N."/>
            <person name="Pati A."/>
            <person name="Chen A."/>
            <person name="Palaniappan K."/>
            <person name="Land M."/>
            <person name="Hauser L."/>
            <person name="Chang Y.J."/>
            <person name="Jeffries C.D."/>
            <person name="Rohde M."/>
            <person name="Spring S."/>
            <person name="Sikorski J."/>
            <person name="Goker M."/>
            <person name="Woyke T."/>
            <person name="Bristow J."/>
            <person name="Eisen J.A."/>
            <person name="Markowitz V."/>
            <person name="Hugenholtz P."/>
            <person name="Kyrpides N.C."/>
            <person name="Klenk H.P."/>
        </authorList>
    </citation>
    <scope>NUCLEOTIDE SEQUENCE [LARGE SCALE GENOMIC DNA]</scope>
    <source>
        <strain evidence="3">DSM 11571 / OCM 486 / SEBR 4847</strain>
    </source>
</reference>
<dbReference type="HOGENOM" id="CLU_094839_1_0_2"/>
<dbReference type="KEGG" id="mpi:Mpet_1916"/>
<protein>
    <submittedName>
        <fullName evidence="2">Flavodoxin/nitric oxide synthase</fullName>
    </submittedName>
</protein>
<dbReference type="InterPro" id="IPR026816">
    <property type="entry name" value="Flavodoxin_dom"/>
</dbReference>
<gene>
    <name evidence="2" type="ordered locus">Mpet_1916</name>
</gene>
<dbReference type="EMBL" id="CP002117">
    <property type="protein sequence ID" value="ADN36667.1"/>
    <property type="molecule type" value="Genomic_DNA"/>
</dbReference>
<dbReference type="InterPro" id="IPR052200">
    <property type="entry name" value="Protoporphyrinogen_IX_DH"/>
</dbReference>
<dbReference type="PANTHER" id="PTHR38030">
    <property type="entry name" value="PROTOPORPHYRINOGEN IX DEHYDROGENASE [MENAQUINONE]"/>
    <property type="match status" value="1"/>
</dbReference>
<name>E1RIS5_METP4</name>
<evidence type="ECO:0000313" key="3">
    <source>
        <dbReference type="Proteomes" id="UP000006565"/>
    </source>
</evidence>
<dbReference type="AlphaFoldDB" id="E1RIS5"/>
<dbReference type="PROSITE" id="PS50902">
    <property type="entry name" value="FLAVODOXIN_LIKE"/>
    <property type="match status" value="1"/>
</dbReference>
<dbReference type="eggNOG" id="arCOG00524">
    <property type="taxonomic scope" value="Archaea"/>
</dbReference>
<dbReference type="Proteomes" id="UP000006565">
    <property type="component" value="Chromosome"/>
</dbReference>
<proteinExistence type="predicted"/>
<dbReference type="Pfam" id="PF12724">
    <property type="entry name" value="Flavodoxin_5"/>
    <property type="match status" value="1"/>
</dbReference>
<dbReference type="CDD" id="cd00133">
    <property type="entry name" value="PTS_IIB"/>
    <property type="match status" value="1"/>
</dbReference>
<dbReference type="GO" id="GO:0010181">
    <property type="term" value="F:FMN binding"/>
    <property type="evidence" value="ECO:0007669"/>
    <property type="project" value="InterPro"/>
</dbReference>
<evidence type="ECO:0000259" key="1">
    <source>
        <dbReference type="PROSITE" id="PS50902"/>
    </source>
</evidence>
<sequence length="177" mass="20038">MEKKKKILVGYATRYGSTKGVAEIIGNQLSELGYDVKISGLMEKIDLSDIDAAFIGSPLHLGKWLPEAREFVQSRKSELNRVPVIAFTTGITIAEPNEHNLLKAKFAIDEISQYIIPFESGFFAGRISRDLLNESDLQLVKMAKIQDGNYIDPEKIKDWVIKTCNNLKEERDKQKHL</sequence>
<dbReference type="OrthoDB" id="103611at2157"/>
<dbReference type="GO" id="GO:0070819">
    <property type="term" value="F:menaquinone-dependent protoporphyrinogen oxidase activity"/>
    <property type="evidence" value="ECO:0007669"/>
    <property type="project" value="TreeGrafter"/>
</dbReference>
<dbReference type="GeneID" id="25395008"/>
<dbReference type="RefSeq" id="WP_013329844.1">
    <property type="nucleotide sequence ID" value="NC_014507.1"/>
</dbReference>
<dbReference type="GO" id="GO:0006783">
    <property type="term" value="P:heme biosynthetic process"/>
    <property type="evidence" value="ECO:0007669"/>
    <property type="project" value="TreeGrafter"/>
</dbReference>
<organism evidence="2 3">
    <name type="scientific">Methanolacinia petrolearia (strain DSM 11571 / OCM 486 / SEBR 4847)</name>
    <name type="common">Methanoplanus petrolearius</name>
    <dbReference type="NCBI Taxonomy" id="679926"/>
    <lineage>
        <taxon>Archaea</taxon>
        <taxon>Methanobacteriati</taxon>
        <taxon>Methanobacteriota</taxon>
        <taxon>Stenosarchaea group</taxon>
        <taxon>Methanomicrobia</taxon>
        <taxon>Methanomicrobiales</taxon>
        <taxon>Methanomicrobiaceae</taxon>
        <taxon>Methanolacinia</taxon>
    </lineage>
</organism>
<dbReference type="SUPFAM" id="SSF52218">
    <property type="entry name" value="Flavoproteins"/>
    <property type="match status" value="1"/>
</dbReference>
<evidence type="ECO:0000313" key="2">
    <source>
        <dbReference type="EMBL" id="ADN36667.1"/>
    </source>
</evidence>